<dbReference type="AlphaFoldDB" id="A0AB39YBX0"/>
<name>A0AB39YBX0_9ACTN</name>
<dbReference type="RefSeq" id="WP_369779349.1">
    <property type="nucleotide sequence ID" value="NZ_CP165727.1"/>
</dbReference>
<reference evidence="1" key="1">
    <citation type="submission" date="2024-08" db="EMBL/GenBank/DDBJ databases">
        <authorList>
            <person name="Yu S.T."/>
        </authorList>
    </citation>
    <scope>NUCLEOTIDE SEQUENCE</scope>
    <source>
        <strain evidence="1">R33</strain>
    </source>
</reference>
<dbReference type="EMBL" id="CP165727">
    <property type="protein sequence ID" value="XDV67535.1"/>
    <property type="molecule type" value="Genomic_DNA"/>
</dbReference>
<proteinExistence type="predicted"/>
<protein>
    <recommendedName>
        <fullName evidence="2">TetR family transcriptional regulator</fullName>
    </recommendedName>
</protein>
<evidence type="ECO:0000313" key="1">
    <source>
        <dbReference type="EMBL" id="XDV67535.1"/>
    </source>
</evidence>
<gene>
    <name evidence="1" type="ORF">AB5J51_33740</name>
</gene>
<accession>A0AB39YBX0</accession>
<evidence type="ECO:0008006" key="2">
    <source>
        <dbReference type="Google" id="ProtNLM"/>
    </source>
</evidence>
<organism evidence="1">
    <name type="scientific">Streptomyces sp. R33</name>
    <dbReference type="NCBI Taxonomy" id="3238629"/>
    <lineage>
        <taxon>Bacteria</taxon>
        <taxon>Bacillati</taxon>
        <taxon>Actinomycetota</taxon>
        <taxon>Actinomycetes</taxon>
        <taxon>Kitasatosporales</taxon>
        <taxon>Streptomycetaceae</taxon>
        <taxon>Streptomyces</taxon>
    </lineage>
</organism>
<sequence length="45" mass="4583">MLHGAIPHLLAGAPDALAAADLDDLEGFARGVLACVCPEPSEEEP</sequence>